<feature type="transmembrane region" description="Helical" evidence="7">
    <location>
        <begin position="20"/>
        <end position="41"/>
    </location>
</feature>
<evidence type="ECO:0000256" key="6">
    <source>
        <dbReference type="ARBA" id="ARBA00023136"/>
    </source>
</evidence>
<accession>A0A934I5D2</accession>
<evidence type="ECO:0000256" key="1">
    <source>
        <dbReference type="ARBA" id="ARBA00004651"/>
    </source>
</evidence>
<keyword evidence="4 7" id="KW-0812">Transmembrane</keyword>
<sequence length="290" mass="31058">MSGNVLYDAPGPRTRRLERIGSVIFGVVILALGAWLVSSLAGRGVFDDRWAVLTDPPKGQSAEDVWTSLLVTGLGATLRAAVVAAPLALVLAFVLAVLRTSKVTVVRVTTTAVIELLRGIPVLLMMFFALLGFGLSAFQAVVFGLALYNAAIVAEILRAGLAALPKGQAEAGIAIGLTRWQTLRLVQLPQVVRLMLPSLISQFVVLLKDSSLGFIVGYNELLNVMKTNYSFFGSDSRLPLFLAVVLVYLVVNITLSRVAVLVERRLSTRGQKTVHADELAADPKATAPRP</sequence>
<dbReference type="SUPFAM" id="SSF161098">
    <property type="entry name" value="MetI-like"/>
    <property type="match status" value="1"/>
</dbReference>
<dbReference type="Pfam" id="PF00528">
    <property type="entry name" value="BPD_transp_1"/>
    <property type="match status" value="1"/>
</dbReference>
<organism evidence="9 10">
    <name type="scientific">Sanguibacter suaedae</name>
    <dbReference type="NCBI Taxonomy" id="2795737"/>
    <lineage>
        <taxon>Bacteria</taxon>
        <taxon>Bacillati</taxon>
        <taxon>Actinomycetota</taxon>
        <taxon>Actinomycetes</taxon>
        <taxon>Micrococcales</taxon>
        <taxon>Sanguibacteraceae</taxon>
        <taxon>Sanguibacter</taxon>
    </lineage>
</organism>
<name>A0A934I5D2_9MICO</name>
<dbReference type="InterPro" id="IPR043429">
    <property type="entry name" value="ArtM/GltK/GlnP/TcyL/YhdX-like"/>
</dbReference>
<evidence type="ECO:0000259" key="8">
    <source>
        <dbReference type="PROSITE" id="PS50928"/>
    </source>
</evidence>
<keyword evidence="5 7" id="KW-1133">Transmembrane helix</keyword>
<dbReference type="RefSeq" id="WP_198734066.1">
    <property type="nucleotide sequence ID" value="NZ_JAEINH010000008.1"/>
</dbReference>
<evidence type="ECO:0000256" key="5">
    <source>
        <dbReference type="ARBA" id="ARBA00022989"/>
    </source>
</evidence>
<dbReference type="EMBL" id="JAEINH010000008">
    <property type="protein sequence ID" value="MBI9115503.1"/>
    <property type="molecule type" value="Genomic_DNA"/>
</dbReference>
<comment type="subcellular location">
    <subcellularLocation>
        <location evidence="1 7">Cell membrane</location>
        <topology evidence="1 7">Multi-pass membrane protein</topology>
    </subcellularLocation>
</comment>
<dbReference type="Gene3D" id="1.10.3720.10">
    <property type="entry name" value="MetI-like"/>
    <property type="match status" value="1"/>
</dbReference>
<keyword evidence="6 7" id="KW-0472">Membrane</keyword>
<dbReference type="InterPro" id="IPR000515">
    <property type="entry name" value="MetI-like"/>
</dbReference>
<dbReference type="NCBIfam" id="TIGR01726">
    <property type="entry name" value="HEQRo_perm_3TM"/>
    <property type="match status" value="1"/>
</dbReference>
<dbReference type="GO" id="GO:0022857">
    <property type="term" value="F:transmembrane transporter activity"/>
    <property type="evidence" value="ECO:0007669"/>
    <property type="project" value="InterPro"/>
</dbReference>
<feature type="transmembrane region" description="Helical" evidence="7">
    <location>
        <begin position="110"/>
        <end position="131"/>
    </location>
</feature>
<protein>
    <submittedName>
        <fullName evidence="9">ABC transporter permease subunit</fullName>
    </submittedName>
</protein>
<proteinExistence type="inferred from homology"/>
<keyword evidence="10" id="KW-1185">Reference proteome</keyword>
<feature type="domain" description="ABC transmembrane type-1" evidence="8">
    <location>
        <begin position="74"/>
        <end position="259"/>
    </location>
</feature>
<evidence type="ECO:0000313" key="9">
    <source>
        <dbReference type="EMBL" id="MBI9115503.1"/>
    </source>
</evidence>
<reference evidence="9" key="1">
    <citation type="submission" date="2020-12" db="EMBL/GenBank/DDBJ databases">
        <title>Sanguibacter suaedae sp. nov., isolated from Suaeda aralocaspica.</title>
        <authorList>
            <person name="Ma Q."/>
        </authorList>
    </citation>
    <scope>NUCLEOTIDE SEQUENCE</scope>
    <source>
        <strain evidence="9">YZGR15</strain>
    </source>
</reference>
<keyword evidence="3" id="KW-1003">Cell membrane</keyword>
<dbReference type="PANTHER" id="PTHR30614:SF21">
    <property type="entry name" value="AMINO ACID ABC TRANSPORTER PERMEASE"/>
    <property type="match status" value="1"/>
</dbReference>
<evidence type="ECO:0000256" key="4">
    <source>
        <dbReference type="ARBA" id="ARBA00022692"/>
    </source>
</evidence>
<comment type="similarity">
    <text evidence="7">Belongs to the binding-protein-dependent transport system permease family.</text>
</comment>
<dbReference type="Proteomes" id="UP000602087">
    <property type="component" value="Unassembled WGS sequence"/>
</dbReference>
<dbReference type="GO" id="GO:0043190">
    <property type="term" value="C:ATP-binding cassette (ABC) transporter complex"/>
    <property type="evidence" value="ECO:0007669"/>
    <property type="project" value="InterPro"/>
</dbReference>
<keyword evidence="2 7" id="KW-0813">Transport</keyword>
<feature type="transmembrane region" description="Helical" evidence="7">
    <location>
        <begin position="76"/>
        <end position="98"/>
    </location>
</feature>
<comment type="caution">
    <text evidence="9">The sequence shown here is derived from an EMBL/GenBank/DDBJ whole genome shotgun (WGS) entry which is preliminary data.</text>
</comment>
<dbReference type="AlphaFoldDB" id="A0A934I5D2"/>
<dbReference type="CDD" id="cd06261">
    <property type="entry name" value="TM_PBP2"/>
    <property type="match status" value="1"/>
</dbReference>
<evidence type="ECO:0000256" key="3">
    <source>
        <dbReference type="ARBA" id="ARBA00022475"/>
    </source>
</evidence>
<evidence type="ECO:0000313" key="10">
    <source>
        <dbReference type="Proteomes" id="UP000602087"/>
    </source>
</evidence>
<dbReference type="PROSITE" id="PS50928">
    <property type="entry name" value="ABC_TM1"/>
    <property type="match status" value="1"/>
</dbReference>
<dbReference type="PANTHER" id="PTHR30614">
    <property type="entry name" value="MEMBRANE COMPONENT OF AMINO ACID ABC TRANSPORTER"/>
    <property type="match status" value="1"/>
</dbReference>
<feature type="transmembrane region" description="Helical" evidence="7">
    <location>
        <begin position="238"/>
        <end position="262"/>
    </location>
</feature>
<dbReference type="InterPro" id="IPR035906">
    <property type="entry name" value="MetI-like_sf"/>
</dbReference>
<evidence type="ECO:0000256" key="7">
    <source>
        <dbReference type="RuleBase" id="RU363032"/>
    </source>
</evidence>
<evidence type="ECO:0000256" key="2">
    <source>
        <dbReference type="ARBA" id="ARBA00022448"/>
    </source>
</evidence>
<gene>
    <name evidence="9" type="ORF">JAV76_10820</name>
</gene>
<dbReference type="GO" id="GO:0006865">
    <property type="term" value="P:amino acid transport"/>
    <property type="evidence" value="ECO:0007669"/>
    <property type="project" value="TreeGrafter"/>
</dbReference>
<dbReference type="InterPro" id="IPR010065">
    <property type="entry name" value="AA_ABC_transptr_permease_3TM"/>
</dbReference>